<evidence type="ECO:0000256" key="3">
    <source>
        <dbReference type="ARBA" id="ARBA00022475"/>
    </source>
</evidence>
<accession>A0ABS5CJD0</accession>
<feature type="transmembrane region" description="Helical" evidence="7">
    <location>
        <begin position="113"/>
        <end position="133"/>
    </location>
</feature>
<feature type="transmembrane region" description="Helical" evidence="7">
    <location>
        <begin position="145"/>
        <end position="165"/>
    </location>
</feature>
<dbReference type="SUPFAM" id="SSF161098">
    <property type="entry name" value="MetI-like"/>
    <property type="match status" value="1"/>
</dbReference>
<keyword evidence="3" id="KW-1003">Cell membrane</keyword>
<proteinExistence type="inferred from homology"/>
<evidence type="ECO:0000256" key="7">
    <source>
        <dbReference type="RuleBase" id="RU363032"/>
    </source>
</evidence>
<gene>
    <name evidence="9" type="ORF">I8J30_24590</name>
</gene>
<sequence>MNSSSRIKKSFGEHVFDSLNVIFMILLCFTTIYPFMYLLSLSLSAGNISLTKIHFIPPELSFDNFKSVLSYSYIKTGFVNSTLRVVLGTSLELFFCLITAYPLTKKNLPFRNFWTGIVVFTMFFGGGLIPNYILMRELHLMNTIWALVLPNLVPAFSMILIRNYISSLPESIEESAKIDGANEFTILFRIIAPMITPILATVALWSIVGHWNAWFDSMLYSTSPENQVLQVVMRNIIQKGDVNLEAGSTTTTLAGSVNPTTIKAATIMITSLPVIAIYPFLQKYFVKGIMVGSLKG</sequence>
<evidence type="ECO:0000313" key="9">
    <source>
        <dbReference type="EMBL" id="MBP3965904.1"/>
    </source>
</evidence>
<comment type="similarity">
    <text evidence="7">Belongs to the binding-protein-dependent transport system permease family.</text>
</comment>
<feature type="transmembrane region" description="Helical" evidence="7">
    <location>
        <begin position="21"/>
        <end position="40"/>
    </location>
</feature>
<dbReference type="Proteomes" id="UP000673394">
    <property type="component" value="Unassembled WGS sequence"/>
</dbReference>
<dbReference type="EMBL" id="JAGKSP010000013">
    <property type="protein sequence ID" value="MBP3965904.1"/>
    <property type="molecule type" value="Genomic_DNA"/>
</dbReference>
<dbReference type="InterPro" id="IPR000515">
    <property type="entry name" value="MetI-like"/>
</dbReference>
<comment type="subcellular location">
    <subcellularLocation>
        <location evidence="1 7">Cell membrane</location>
        <topology evidence="1 7">Multi-pass membrane protein</topology>
    </subcellularLocation>
</comment>
<feature type="transmembrane region" description="Helical" evidence="7">
    <location>
        <begin position="81"/>
        <end position="101"/>
    </location>
</feature>
<dbReference type="PROSITE" id="PS50928">
    <property type="entry name" value="ABC_TM1"/>
    <property type="match status" value="1"/>
</dbReference>
<keyword evidence="2 7" id="KW-0813">Transport</keyword>
<evidence type="ECO:0000256" key="4">
    <source>
        <dbReference type="ARBA" id="ARBA00022692"/>
    </source>
</evidence>
<dbReference type="InterPro" id="IPR035906">
    <property type="entry name" value="MetI-like_sf"/>
</dbReference>
<comment type="caution">
    <text evidence="9">The sequence shown here is derived from an EMBL/GenBank/DDBJ whole genome shotgun (WGS) entry which is preliminary data.</text>
</comment>
<keyword evidence="4 7" id="KW-0812">Transmembrane</keyword>
<keyword evidence="5 7" id="KW-1133">Transmembrane helix</keyword>
<feature type="domain" description="ABC transmembrane type-1" evidence="8">
    <location>
        <begin position="78"/>
        <end position="278"/>
    </location>
</feature>
<keyword evidence="6 7" id="KW-0472">Membrane</keyword>
<feature type="transmembrane region" description="Helical" evidence="7">
    <location>
        <begin position="262"/>
        <end position="281"/>
    </location>
</feature>
<keyword evidence="10" id="KW-1185">Reference proteome</keyword>
<evidence type="ECO:0000256" key="5">
    <source>
        <dbReference type="ARBA" id="ARBA00022989"/>
    </source>
</evidence>
<evidence type="ECO:0000259" key="8">
    <source>
        <dbReference type="PROSITE" id="PS50928"/>
    </source>
</evidence>
<name>A0ABS5CJD0_9BACL</name>
<dbReference type="RefSeq" id="WP_210662672.1">
    <property type="nucleotide sequence ID" value="NZ_JAGKSP010000013.1"/>
</dbReference>
<feature type="transmembrane region" description="Helical" evidence="7">
    <location>
        <begin position="186"/>
        <end position="208"/>
    </location>
</feature>
<evidence type="ECO:0000256" key="2">
    <source>
        <dbReference type="ARBA" id="ARBA00022448"/>
    </source>
</evidence>
<dbReference type="PANTHER" id="PTHR43744">
    <property type="entry name" value="ABC TRANSPORTER PERMEASE PROTEIN MG189-RELATED-RELATED"/>
    <property type="match status" value="1"/>
</dbReference>
<organism evidence="9 10">
    <name type="scientific">Paenibacillus lignilyticus</name>
    <dbReference type="NCBI Taxonomy" id="1172615"/>
    <lineage>
        <taxon>Bacteria</taxon>
        <taxon>Bacillati</taxon>
        <taxon>Bacillota</taxon>
        <taxon>Bacilli</taxon>
        <taxon>Bacillales</taxon>
        <taxon>Paenibacillaceae</taxon>
        <taxon>Paenibacillus</taxon>
    </lineage>
</organism>
<evidence type="ECO:0000313" key="10">
    <source>
        <dbReference type="Proteomes" id="UP000673394"/>
    </source>
</evidence>
<evidence type="ECO:0000256" key="6">
    <source>
        <dbReference type="ARBA" id="ARBA00023136"/>
    </source>
</evidence>
<evidence type="ECO:0000256" key="1">
    <source>
        <dbReference type="ARBA" id="ARBA00004651"/>
    </source>
</evidence>
<dbReference type="Pfam" id="PF00528">
    <property type="entry name" value="BPD_transp_1"/>
    <property type="match status" value="1"/>
</dbReference>
<protein>
    <submittedName>
        <fullName evidence="9">Carbohydrate ABC transporter permease</fullName>
    </submittedName>
</protein>
<dbReference type="PANTHER" id="PTHR43744:SF9">
    <property type="entry name" value="POLYGALACTURONAN_RHAMNOGALACTURONAN TRANSPORT SYSTEM PERMEASE PROTEIN YTCP"/>
    <property type="match status" value="1"/>
</dbReference>
<dbReference type="CDD" id="cd06261">
    <property type="entry name" value="TM_PBP2"/>
    <property type="match status" value="1"/>
</dbReference>
<reference evidence="9 10" key="1">
    <citation type="submission" date="2021-04" db="EMBL/GenBank/DDBJ databases">
        <title>Paenibacillus sp. DLE-14 whole genome sequence.</title>
        <authorList>
            <person name="Ham Y.J."/>
        </authorList>
    </citation>
    <scope>NUCLEOTIDE SEQUENCE [LARGE SCALE GENOMIC DNA]</scope>
    <source>
        <strain evidence="9 10">DLE-14</strain>
    </source>
</reference>
<dbReference type="Gene3D" id="1.10.3720.10">
    <property type="entry name" value="MetI-like"/>
    <property type="match status" value="1"/>
</dbReference>